<protein>
    <recommendedName>
        <fullName evidence="4">PEP-CTERM protein-sorting domain-containing protein</fullName>
    </recommendedName>
</protein>
<dbReference type="Proteomes" id="UP000317429">
    <property type="component" value="Chromosome"/>
</dbReference>
<feature type="signal peptide" evidence="1">
    <location>
        <begin position="1"/>
        <end position="23"/>
    </location>
</feature>
<name>A0A518DFJ7_9BACT</name>
<proteinExistence type="predicted"/>
<dbReference type="KEGG" id="pnd:Pla175_36460"/>
<accession>A0A518DFJ7</accession>
<evidence type="ECO:0000313" key="3">
    <source>
        <dbReference type="Proteomes" id="UP000317429"/>
    </source>
</evidence>
<evidence type="ECO:0000256" key="1">
    <source>
        <dbReference type="SAM" id="SignalP"/>
    </source>
</evidence>
<keyword evidence="1" id="KW-0732">Signal</keyword>
<evidence type="ECO:0008006" key="4">
    <source>
        <dbReference type="Google" id="ProtNLM"/>
    </source>
</evidence>
<reference evidence="2 3" key="1">
    <citation type="submission" date="2019-02" db="EMBL/GenBank/DDBJ databases">
        <title>Deep-cultivation of Planctomycetes and their phenomic and genomic characterization uncovers novel biology.</title>
        <authorList>
            <person name="Wiegand S."/>
            <person name="Jogler M."/>
            <person name="Boedeker C."/>
            <person name="Pinto D."/>
            <person name="Vollmers J."/>
            <person name="Rivas-Marin E."/>
            <person name="Kohn T."/>
            <person name="Peeters S.H."/>
            <person name="Heuer A."/>
            <person name="Rast P."/>
            <person name="Oberbeckmann S."/>
            <person name="Bunk B."/>
            <person name="Jeske O."/>
            <person name="Meyerdierks A."/>
            <person name="Storesund J.E."/>
            <person name="Kallscheuer N."/>
            <person name="Luecker S."/>
            <person name="Lage O.M."/>
            <person name="Pohl T."/>
            <person name="Merkel B.J."/>
            <person name="Hornburger P."/>
            <person name="Mueller R.-W."/>
            <person name="Bruemmer F."/>
            <person name="Labrenz M."/>
            <person name="Spormann A.M."/>
            <person name="Op den Camp H."/>
            <person name="Overmann J."/>
            <person name="Amann R."/>
            <person name="Jetten M.S.M."/>
            <person name="Mascher T."/>
            <person name="Medema M.H."/>
            <person name="Devos D.P."/>
            <person name="Kaster A.-K."/>
            <person name="Ovreas L."/>
            <person name="Rohde M."/>
            <person name="Galperin M.Y."/>
            <person name="Jogler C."/>
        </authorList>
    </citation>
    <scope>NUCLEOTIDE SEQUENCE [LARGE SCALE GENOMIC DNA]</scope>
    <source>
        <strain evidence="2 3">Pla175</strain>
    </source>
</reference>
<feature type="chain" id="PRO_5021952276" description="PEP-CTERM protein-sorting domain-containing protein" evidence="1">
    <location>
        <begin position="24"/>
        <end position="274"/>
    </location>
</feature>
<dbReference type="RefSeq" id="WP_145288332.1">
    <property type="nucleotide sequence ID" value="NZ_CP036291.1"/>
</dbReference>
<dbReference type="AlphaFoldDB" id="A0A518DFJ7"/>
<gene>
    <name evidence="2" type="ORF">Pla175_36460</name>
</gene>
<dbReference type="OrthoDB" id="273882at2"/>
<evidence type="ECO:0000313" key="2">
    <source>
        <dbReference type="EMBL" id="QDU90244.1"/>
    </source>
</evidence>
<organism evidence="2 3">
    <name type="scientific">Pirellulimonas nuda</name>
    <dbReference type="NCBI Taxonomy" id="2528009"/>
    <lineage>
        <taxon>Bacteria</taxon>
        <taxon>Pseudomonadati</taxon>
        <taxon>Planctomycetota</taxon>
        <taxon>Planctomycetia</taxon>
        <taxon>Pirellulales</taxon>
        <taxon>Lacipirellulaceae</taxon>
        <taxon>Pirellulimonas</taxon>
    </lineage>
</organism>
<keyword evidence="3" id="KW-1185">Reference proteome</keyword>
<dbReference type="EMBL" id="CP036291">
    <property type="protein sequence ID" value="QDU90244.1"/>
    <property type="molecule type" value="Genomic_DNA"/>
</dbReference>
<sequence precursor="true">MLSTMIRGAAALAAVLMPTLAVAHSDIFVASQGGQVVLGAAADLDMEEGGPSFDLETKVFEAVFIKPAASTPPFFFTFERDEPGFFGSNASQVAGAAPLPGDADVSATLQSFSLGGATSDLYYWDGLGAVNFAPNTQPGVSFVIGGGSPFATTAPDGSLDDHPLFGLSGPAADGVYWMTLTAGVEGLTESAPINLVWLASSLIDDDDAAEEFEGLLEIFEGSGDPMDLGRFSSLAYFEEAVEFVDAHASVPEPSSVALALLCGCGLACRAASRA</sequence>